<evidence type="ECO:0000313" key="2">
    <source>
        <dbReference type="Proteomes" id="UP000828251"/>
    </source>
</evidence>
<dbReference type="AlphaFoldDB" id="A0A9D3WM46"/>
<evidence type="ECO:0000313" key="1">
    <source>
        <dbReference type="EMBL" id="KAH1131575.1"/>
    </source>
</evidence>
<proteinExistence type="predicted"/>
<dbReference type="EMBL" id="JAIQCV010000001">
    <property type="protein sequence ID" value="KAH1131575.1"/>
    <property type="molecule type" value="Genomic_DNA"/>
</dbReference>
<accession>A0A9D3WM46</accession>
<organism evidence="1 2">
    <name type="scientific">Gossypium stocksii</name>
    <dbReference type="NCBI Taxonomy" id="47602"/>
    <lineage>
        <taxon>Eukaryota</taxon>
        <taxon>Viridiplantae</taxon>
        <taxon>Streptophyta</taxon>
        <taxon>Embryophyta</taxon>
        <taxon>Tracheophyta</taxon>
        <taxon>Spermatophyta</taxon>
        <taxon>Magnoliopsida</taxon>
        <taxon>eudicotyledons</taxon>
        <taxon>Gunneridae</taxon>
        <taxon>Pentapetalae</taxon>
        <taxon>rosids</taxon>
        <taxon>malvids</taxon>
        <taxon>Malvales</taxon>
        <taxon>Malvaceae</taxon>
        <taxon>Malvoideae</taxon>
        <taxon>Gossypium</taxon>
    </lineage>
</organism>
<keyword evidence="2" id="KW-1185">Reference proteome</keyword>
<sequence length="75" mass="8166">MFSGKLKVISLSCYHLPPTIVHLLSRFCKSVFFLLFSSHLSSHPLPCPLVFAGSLSESVSDRVDTDTSPQIAESG</sequence>
<name>A0A9D3WM46_9ROSI</name>
<gene>
    <name evidence="1" type="ORF">J1N35_002953</name>
</gene>
<protein>
    <submittedName>
        <fullName evidence="1">Uncharacterized protein</fullName>
    </submittedName>
</protein>
<reference evidence="1 2" key="1">
    <citation type="journal article" date="2021" name="Plant Biotechnol. J.">
        <title>Multi-omics assisted identification of the key and species-specific regulatory components of drought-tolerant mechanisms in Gossypium stocksii.</title>
        <authorList>
            <person name="Yu D."/>
            <person name="Ke L."/>
            <person name="Zhang D."/>
            <person name="Wu Y."/>
            <person name="Sun Y."/>
            <person name="Mei J."/>
            <person name="Sun J."/>
            <person name="Sun Y."/>
        </authorList>
    </citation>
    <scope>NUCLEOTIDE SEQUENCE [LARGE SCALE GENOMIC DNA]</scope>
    <source>
        <strain evidence="2">cv. E1</strain>
        <tissue evidence="1">Leaf</tissue>
    </source>
</reference>
<dbReference type="Proteomes" id="UP000828251">
    <property type="component" value="Unassembled WGS sequence"/>
</dbReference>
<comment type="caution">
    <text evidence="1">The sequence shown here is derived from an EMBL/GenBank/DDBJ whole genome shotgun (WGS) entry which is preliminary data.</text>
</comment>